<protein>
    <submittedName>
        <fullName evidence="2">Uncharacterized protein</fullName>
    </submittedName>
</protein>
<evidence type="ECO:0000313" key="2">
    <source>
        <dbReference type="EMBL" id="CAE0653296.1"/>
    </source>
</evidence>
<feature type="transmembrane region" description="Helical" evidence="1">
    <location>
        <begin position="6"/>
        <end position="27"/>
    </location>
</feature>
<dbReference type="EMBL" id="HBIV01008157">
    <property type="protein sequence ID" value="CAE0653296.1"/>
    <property type="molecule type" value="Transcribed_RNA"/>
</dbReference>
<proteinExistence type="predicted"/>
<dbReference type="InterPro" id="IPR023213">
    <property type="entry name" value="CAT-like_dom_sf"/>
</dbReference>
<keyword evidence="1" id="KW-0812">Transmembrane</keyword>
<dbReference type="AlphaFoldDB" id="A0A7S3YJ86"/>
<gene>
    <name evidence="2" type="ORF">LGLO00237_LOCUS6111</name>
</gene>
<name>A0A7S3YJ86_9EUKA</name>
<dbReference type="Gene3D" id="3.30.559.10">
    <property type="entry name" value="Chloramphenicol acetyltransferase-like domain"/>
    <property type="match status" value="1"/>
</dbReference>
<organism evidence="2">
    <name type="scientific">Lotharella globosa</name>
    <dbReference type="NCBI Taxonomy" id="91324"/>
    <lineage>
        <taxon>Eukaryota</taxon>
        <taxon>Sar</taxon>
        <taxon>Rhizaria</taxon>
        <taxon>Cercozoa</taxon>
        <taxon>Chlorarachniophyceae</taxon>
        <taxon>Lotharella</taxon>
    </lineage>
</organism>
<accession>A0A7S3YJ86</accession>
<evidence type="ECO:0000256" key="1">
    <source>
        <dbReference type="SAM" id="Phobius"/>
    </source>
</evidence>
<sequence>MAKPNATGAAASLAALGAVGGGMWALYRLMHPRSTRWFDTKGKTIIKPLAHEIDDEHLQYYPSTTTVTHFSLKGSVRIEEVIERLRLRTKAIISKNPWLASRLVVVKGQTVMAHPAEVKDFDLGTYFQCLDHIDPKFESLSMDSGRVKLEDYLRVVPLVEAGKGIQLLEKDLPMFKINVLRDPKSPEKRFAMFVSMCHILGDGYTFYSIHNMLSTASEIKAFEGQRPAKAIELMNDTIGKEQAHYKSFFPALALYEVKKALFGADIQTRHFSVDKTFIAKCKAEHLEKVKGDEDLKKSSPFISTNDILTSLSLNVIRPHVAMMEVNMRGRVSASEADAPTAHHAGNYVKDIFFNRGDYEDPSLIRKSVGQLRRAGNPEKPLPGVWDWLCSPGRVCMITNWLSFMQPVDLDGCEQIVHMPLEGEDVCNDLCTGAIIYRPRRDEIAIALIAPSLDKMLEKVSDEEKLALRLDSPLIS</sequence>
<keyword evidence="1" id="KW-1133">Transmembrane helix</keyword>
<keyword evidence="1" id="KW-0472">Membrane</keyword>
<reference evidence="2" key="1">
    <citation type="submission" date="2021-01" db="EMBL/GenBank/DDBJ databases">
        <authorList>
            <person name="Corre E."/>
            <person name="Pelletier E."/>
            <person name="Niang G."/>
            <person name="Scheremetjew M."/>
            <person name="Finn R."/>
            <person name="Kale V."/>
            <person name="Holt S."/>
            <person name="Cochrane G."/>
            <person name="Meng A."/>
            <person name="Brown T."/>
            <person name="Cohen L."/>
        </authorList>
    </citation>
    <scope>NUCLEOTIDE SEQUENCE</scope>
    <source>
        <strain evidence="2">CCCM811</strain>
    </source>
</reference>